<dbReference type="RefSeq" id="WP_192787089.1">
    <property type="nucleotide sequence ID" value="NZ_JADBEK010000001.1"/>
</dbReference>
<dbReference type="Proteomes" id="UP000633509">
    <property type="component" value="Unassembled WGS sequence"/>
</dbReference>
<evidence type="ECO:0000256" key="2">
    <source>
        <dbReference type="SAM" id="MobiDB-lite"/>
    </source>
</evidence>
<evidence type="ECO:0000313" key="4">
    <source>
        <dbReference type="Proteomes" id="UP000633509"/>
    </source>
</evidence>
<evidence type="ECO:0000256" key="1">
    <source>
        <dbReference type="SAM" id="Coils"/>
    </source>
</evidence>
<reference evidence="3 4" key="1">
    <citation type="submission" date="2020-10" db="EMBL/GenBank/DDBJ databases">
        <title>Sequencing the genomes of 1000 actinobacteria strains.</title>
        <authorList>
            <person name="Klenk H.-P."/>
        </authorList>
    </citation>
    <scope>NUCLEOTIDE SEQUENCE [LARGE SCALE GENOMIC DNA]</scope>
    <source>
        <strain evidence="3 4">DSM 43173</strain>
    </source>
</reference>
<accession>A0ABR9M1T4</accession>
<comment type="caution">
    <text evidence="3">The sequence shown here is derived from an EMBL/GenBank/DDBJ whole genome shotgun (WGS) entry which is preliminary data.</text>
</comment>
<name>A0ABR9M1T4_9ACTN</name>
<keyword evidence="1" id="KW-0175">Coiled coil</keyword>
<proteinExistence type="predicted"/>
<evidence type="ECO:0000313" key="3">
    <source>
        <dbReference type="EMBL" id="MBE1586542.1"/>
    </source>
</evidence>
<sequence>MCEEESADDLSAIRTWEEAVDVLRAIRATKDRQSFRDLHEKMDRASREGELRSDRVVSRSSLQRVFTKGQQPKTSHLIGILYALDVPREQWNAWRDLVKRLQRPQQNEHDEALRTPCPREHAQMTRRLAGMQDELELLKDMLAGEHQAAAASNKLLLDKEDELEDALQSLKETKAEYEKGAAQLREAEGVIQKLTAEARAARREIQAVRFDLGRAQIKLRNGDHDSQQRSTSVRLVRPYVSNLSQNEVHSQIAPPPGRDEPTAQGVDGERDERPPAQQVQKDHSATDQKPLD</sequence>
<feature type="region of interest" description="Disordered" evidence="2">
    <location>
        <begin position="244"/>
        <end position="292"/>
    </location>
</feature>
<dbReference type="EMBL" id="JADBEK010000001">
    <property type="protein sequence ID" value="MBE1586542.1"/>
    <property type="molecule type" value="Genomic_DNA"/>
</dbReference>
<keyword evidence="4" id="KW-1185">Reference proteome</keyword>
<feature type="coiled-coil region" evidence="1">
    <location>
        <begin position="121"/>
        <end position="211"/>
    </location>
</feature>
<feature type="compositionally biased region" description="Basic and acidic residues" evidence="2">
    <location>
        <begin position="257"/>
        <end position="292"/>
    </location>
</feature>
<organism evidence="3 4">
    <name type="scientific">Nonomuraea angiospora</name>
    <dbReference type="NCBI Taxonomy" id="46172"/>
    <lineage>
        <taxon>Bacteria</taxon>
        <taxon>Bacillati</taxon>
        <taxon>Actinomycetota</taxon>
        <taxon>Actinomycetes</taxon>
        <taxon>Streptosporangiales</taxon>
        <taxon>Streptosporangiaceae</taxon>
        <taxon>Nonomuraea</taxon>
    </lineage>
</organism>
<protein>
    <submittedName>
        <fullName evidence="3">Uncharacterized protein</fullName>
    </submittedName>
</protein>
<gene>
    <name evidence="3" type="ORF">H4W80_004800</name>
</gene>